<dbReference type="SUPFAM" id="SSF103506">
    <property type="entry name" value="Mitochondrial carrier"/>
    <property type="match status" value="1"/>
</dbReference>
<feature type="repeat" description="Solcar" evidence="9">
    <location>
        <begin position="59"/>
        <end position="147"/>
    </location>
</feature>
<dbReference type="GO" id="GO:0031966">
    <property type="term" value="C:mitochondrial membrane"/>
    <property type="evidence" value="ECO:0007669"/>
    <property type="project" value="UniProtKB-SubCell"/>
</dbReference>
<evidence type="ECO:0000256" key="5">
    <source>
        <dbReference type="ARBA" id="ARBA00022737"/>
    </source>
</evidence>
<dbReference type="InterPro" id="IPR018108">
    <property type="entry name" value="MCP_transmembrane"/>
</dbReference>
<keyword evidence="13" id="KW-1185">Reference proteome</keyword>
<accession>A0ABD3P6W6</accession>
<dbReference type="PANTHER" id="PTHR45624">
    <property type="entry name" value="MITOCHONDRIAL BASIC AMINO ACIDS TRANSPORTER-RELATED"/>
    <property type="match status" value="1"/>
</dbReference>
<dbReference type="Proteomes" id="UP001530400">
    <property type="component" value="Unassembled WGS sequence"/>
</dbReference>
<dbReference type="EMBL" id="JALLPJ020000781">
    <property type="protein sequence ID" value="KAL3783096.1"/>
    <property type="molecule type" value="Genomic_DNA"/>
</dbReference>
<reference evidence="12 13" key="1">
    <citation type="submission" date="2024-10" db="EMBL/GenBank/DDBJ databases">
        <title>Updated reference genomes for cyclostephanoid diatoms.</title>
        <authorList>
            <person name="Roberts W.R."/>
            <person name="Alverson A.J."/>
        </authorList>
    </citation>
    <scope>NUCLEOTIDE SEQUENCE [LARGE SCALE GENOMIC DNA]</scope>
    <source>
        <strain evidence="12 13">AJA010-31</strain>
    </source>
</reference>
<evidence type="ECO:0000256" key="6">
    <source>
        <dbReference type="ARBA" id="ARBA00022989"/>
    </source>
</evidence>
<evidence type="ECO:0000256" key="2">
    <source>
        <dbReference type="ARBA" id="ARBA00006375"/>
    </source>
</evidence>
<keyword evidence="4 9" id="KW-0812">Transmembrane</keyword>
<evidence type="ECO:0000256" key="7">
    <source>
        <dbReference type="ARBA" id="ARBA00023128"/>
    </source>
</evidence>
<dbReference type="InterPro" id="IPR023395">
    <property type="entry name" value="MCP_dom_sf"/>
</dbReference>
<dbReference type="AlphaFoldDB" id="A0ABD3P6W6"/>
<evidence type="ECO:0000256" key="4">
    <source>
        <dbReference type="ARBA" id="ARBA00022692"/>
    </source>
</evidence>
<feature type="transmembrane region" description="Helical" evidence="11">
    <location>
        <begin position="161"/>
        <end position="182"/>
    </location>
</feature>
<comment type="similarity">
    <text evidence="2 10">Belongs to the mitochondrial carrier (TC 2.A.29) family.</text>
</comment>
<protein>
    <recommendedName>
        <fullName evidence="14">Mitochondrial carrier protein</fullName>
    </recommendedName>
</protein>
<comment type="subcellular location">
    <subcellularLocation>
        <location evidence="1">Mitochondrion membrane</location>
        <topology evidence="1">Multi-pass membrane protein</topology>
    </subcellularLocation>
</comment>
<sequence>MKQPVCFIGVLRLAHCKSNNLRHYPNQNVHSDIEHTKFKFTSVALRGGAGASGLHENLSATCASLLAGSIGGAIGVGVSYPFDTISTKTQVTIGNDGTSSPTLAGKIIRIFKEEGVGGFFEGVLLTMLGQALIKAIQFATKEMTVMWLSRYSTISSKVLKLLIGGIISGLVSSFVVSPVELLKIRMQAQNKMATKNNDDNTIQTLIYKNEIDCAQWVIKNEGLLSLCTHGLWITIIREIPSFAIYFAVYGWLQHTSLATRLGYHIAPLIFGAIAGWAMWFPTYPIDVVKTIEQVQTRERNSDKDMLTWRQITAKLYRTGGVGAFFEGLEPKLARAAIKHAVTFWCYEVLMNIMRPESIY</sequence>
<comment type="caution">
    <text evidence="12">The sequence shown here is derived from an EMBL/GenBank/DDBJ whole genome shotgun (WGS) entry which is preliminary data.</text>
</comment>
<dbReference type="InterPro" id="IPR050567">
    <property type="entry name" value="Mitochondrial_Carrier"/>
</dbReference>
<evidence type="ECO:0000256" key="10">
    <source>
        <dbReference type="RuleBase" id="RU000488"/>
    </source>
</evidence>
<dbReference type="PROSITE" id="PS50920">
    <property type="entry name" value="SOLCAR"/>
    <property type="match status" value="3"/>
</dbReference>
<evidence type="ECO:0000313" key="12">
    <source>
        <dbReference type="EMBL" id="KAL3783096.1"/>
    </source>
</evidence>
<keyword evidence="7" id="KW-0496">Mitochondrion</keyword>
<feature type="repeat" description="Solcar" evidence="9">
    <location>
        <begin position="156"/>
        <end position="255"/>
    </location>
</feature>
<evidence type="ECO:0000256" key="8">
    <source>
        <dbReference type="ARBA" id="ARBA00023136"/>
    </source>
</evidence>
<evidence type="ECO:0000256" key="9">
    <source>
        <dbReference type="PROSITE-ProRule" id="PRU00282"/>
    </source>
</evidence>
<gene>
    <name evidence="12" type="ORF">ACHAWO_011025</name>
</gene>
<dbReference type="Pfam" id="PF00153">
    <property type="entry name" value="Mito_carr"/>
    <property type="match status" value="3"/>
</dbReference>
<feature type="repeat" description="Solcar" evidence="9">
    <location>
        <begin position="262"/>
        <end position="352"/>
    </location>
</feature>
<keyword evidence="6 11" id="KW-1133">Transmembrane helix</keyword>
<keyword evidence="5" id="KW-0677">Repeat</keyword>
<evidence type="ECO:0000313" key="13">
    <source>
        <dbReference type="Proteomes" id="UP001530400"/>
    </source>
</evidence>
<feature type="transmembrane region" description="Helical" evidence="11">
    <location>
        <begin position="261"/>
        <end position="280"/>
    </location>
</feature>
<evidence type="ECO:0000256" key="1">
    <source>
        <dbReference type="ARBA" id="ARBA00004225"/>
    </source>
</evidence>
<evidence type="ECO:0000256" key="3">
    <source>
        <dbReference type="ARBA" id="ARBA00022448"/>
    </source>
</evidence>
<proteinExistence type="inferred from homology"/>
<dbReference type="PANTHER" id="PTHR45624:SF10">
    <property type="entry name" value="SLC (SOLUTE CARRIER) HOMOLOG"/>
    <property type="match status" value="1"/>
</dbReference>
<dbReference type="Gene3D" id="1.50.40.10">
    <property type="entry name" value="Mitochondrial carrier domain"/>
    <property type="match status" value="2"/>
</dbReference>
<name>A0ABD3P6W6_9STRA</name>
<organism evidence="12 13">
    <name type="scientific">Cyclotella atomus</name>
    <dbReference type="NCBI Taxonomy" id="382360"/>
    <lineage>
        <taxon>Eukaryota</taxon>
        <taxon>Sar</taxon>
        <taxon>Stramenopiles</taxon>
        <taxon>Ochrophyta</taxon>
        <taxon>Bacillariophyta</taxon>
        <taxon>Coscinodiscophyceae</taxon>
        <taxon>Thalassiosirophycidae</taxon>
        <taxon>Stephanodiscales</taxon>
        <taxon>Stephanodiscaceae</taxon>
        <taxon>Cyclotella</taxon>
    </lineage>
</organism>
<evidence type="ECO:0008006" key="14">
    <source>
        <dbReference type="Google" id="ProtNLM"/>
    </source>
</evidence>
<keyword evidence="8 9" id="KW-0472">Membrane</keyword>
<evidence type="ECO:0000256" key="11">
    <source>
        <dbReference type="SAM" id="Phobius"/>
    </source>
</evidence>
<keyword evidence="3 10" id="KW-0813">Transport</keyword>